<evidence type="ECO:0000313" key="1">
    <source>
        <dbReference type="EMBL" id="ALA57940.1"/>
    </source>
</evidence>
<dbReference type="PATRIC" id="fig|42253.5.peg.1486"/>
<keyword evidence="2" id="KW-1185">Reference proteome</keyword>
<dbReference type="EMBL" id="CP011801">
    <property type="protein sequence ID" value="ALA57940.1"/>
    <property type="molecule type" value="Genomic_DNA"/>
</dbReference>
<organism evidence="1 2">
    <name type="scientific">Nitrospira moscoviensis</name>
    <dbReference type="NCBI Taxonomy" id="42253"/>
    <lineage>
        <taxon>Bacteria</taxon>
        <taxon>Pseudomonadati</taxon>
        <taxon>Nitrospirota</taxon>
        <taxon>Nitrospiria</taxon>
        <taxon>Nitrospirales</taxon>
        <taxon>Nitrospiraceae</taxon>
        <taxon>Nitrospira</taxon>
    </lineage>
</organism>
<sequence length="91" mass="10498">MIRVLNAFRHLIGHHHAVLRAAVREGLVLNAFRHLIGHHREREEVHAAPYEVLNAFRHLIGHHWSTSSRWPGLSRAQRLSASHRSSRAARN</sequence>
<evidence type="ECO:0000313" key="2">
    <source>
        <dbReference type="Proteomes" id="UP000069205"/>
    </source>
</evidence>
<accession>A0A0K2GAH8</accession>
<gene>
    <name evidence="1" type="ORF">NITMOv2_1514</name>
</gene>
<reference evidence="1 2" key="1">
    <citation type="journal article" date="2015" name="Proc. Natl. Acad. Sci. U.S.A.">
        <title>Expanded metabolic versatility of ubiquitous nitrite-oxidizing bacteria from the genus Nitrospira.</title>
        <authorList>
            <person name="Koch H."/>
            <person name="Lucker S."/>
            <person name="Albertsen M."/>
            <person name="Kitzinger K."/>
            <person name="Herbold C."/>
            <person name="Spieck E."/>
            <person name="Nielsen P.H."/>
            <person name="Wagner M."/>
            <person name="Daims H."/>
        </authorList>
    </citation>
    <scope>NUCLEOTIDE SEQUENCE [LARGE SCALE GENOMIC DNA]</scope>
    <source>
        <strain evidence="1 2">NSP M-1</strain>
    </source>
</reference>
<proteinExistence type="predicted"/>
<protein>
    <submittedName>
        <fullName evidence="1">Uncharacterized protein</fullName>
    </submittedName>
</protein>
<dbReference type="KEGG" id="nmv:NITMOv2_1514"/>
<name>A0A0K2GAH8_NITMO</name>
<dbReference type="Proteomes" id="UP000069205">
    <property type="component" value="Chromosome"/>
</dbReference>
<dbReference type="AlphaFoldDB" id="A0A0K2GAH8"/>